<dbReference type="Proteomes" id="UP000199011">
    <property type="component" value="Unassembled WGS sequence"/>
</dbReference>
<organism evidence="1 2">
    <name type="scientific">Xenorhabdus japonica</name>
    <dbReference type="NCBI Taxonomy" id="53341"/>
    <lineage>
        <taxon>Bacteria</taxon>
        <taxon>Pseudomonadati</taxon>
        <taxon>Pseudomonadota</taxon>
        <taxon>Gammaproteobacteria</taxon>
        <taxon>Enterobacterales</taxon>
        <taxon>Morganellaceae</taxon>
        <taxon>Xenorhabdus</taxon>
    </lineage>
</organism>
<dbReference type="RefSeq" id="WP_217644303.1">
    <property type="nucleotide sequence ID" value="NZ_CAWRAH010000078.1"/>
</dbReference>
<reference evidence="2" key="1">
    <citation type="submission" date="2016-10" db="EMBL/GenBank/DDBJ databases">
        <authorList>
            <person name="Varghese N."/>
            <person name="Submissions S."/>
        </authorList>
    </citation>
    <scope>NUCLEOTIDE SEQUENCE [LARGE SCALE GENOMIC DNA]</scope>
    <source>
        <strain evidence="2">DSM 16522</strain>
    </source>
</reference>
<evidence type="ECO:0000313" key="1">
    <source>
        <dbReference type="EMBL" id="SFN95176.1"/>
    </source>
</evidence>
<sequence length="68" mass="8245">MNKLEKALNELVNVHNKFNLQGKFEERYGIEQEWPDYINKFDDILFLFEKFSPVDMVIETGFTPIKFW</sequence>
<protein>
    <submittedName>
        <fullName evidence="1">Uncharacterized protein</fullName>
    </submittedName>
</protein>
<evidence type="ECO:0000313" key="2">
    <source>
        <dbReference type="Proteomes" id="UP000199011"/>
    </source>
</evidence>
<name>A0A1I5D7T9_9GAMM</name>
<dbReference type="AlphaFoldDB" id="A0A1I5D7T9"/>
<dbReference type="STRING" id="53341.SAMN05421579_1363"/>
<proteinExistence type="predicted"/>
<accession>A0A1I5D7T9</accession>
<keyword evidence="2" id="KW-1185">Reference proteome</keyword>
<gene>
    <name evidence="1" type="ORF">SAMN05421579_1363</name>
</gene>
<dbReference type="EMBL" id="FOVO01000036">
    <property type="protein sequence ID" value="SFN95176.1"/>
    <property type="molecule type" value="Genomic_DNA"/>
</dbReference>